<protein>
    <submittedName>
        <fullName evidence="1">Uncharacterized protein</fullName>
    </submittedName>
</protein>
<dbReference type="EMBL" id="CP036526">
    <property type="protein sequence ID" value="QDT09281.1"/>
    <property type="molecule type" value="Genomic_DNA"/>
</dbReference>
<proteinExistence type="predicted"/>
<keyword evidence="2" id="KW-1185">Reference proteome</keyword>
<dbReference type="AlphaFoldDB" id="A0A517NQ90"/>
<evidence type="ECO:0000313" key="2">
    <source>
        <dbReference type="Proteomes" id="UP000319817"/>
    </source>
</evidence>
<dbReference type="Proteomes" id="UP000319817">
    <property type="component" value="Chromosome"/>
</dbReference>
<accession>A0A517NQ90</accession>
<sequence length="51" mass="6098">MGFVLRVQLVTVQRCHDWRLAGPEPPNQRYIVIIRPHRQFGLIGKYKLRQL</sequence>
<reference evidence="1 2" key="1">
    <citation type="submission" date="2019-02" db="EMBL/GenBank/DDBJ databases">
        <title>Deep-cultivation of Planctomycetes and their phenomic and genomic characterization uncovers novel biology.</title>
        <authorList>
            <person name="Wiegand S."/>
            <person name="Jogler M."/>
            <person name="Boedeker C."/>
            <person name="Pinto D."/>
            <person name="Vollmers J."/>
            <person name="Rivas-Marin E."/>
            <person name="Kohn T."/>
            <person name="Peeters S.H."/>
            <person name="Heuer A."/>
            <person name="Rast P."/>
            <person name="Oberbeckmann S."/>
            <person name="Bunk B."/>
            <person name="Jeske O."/>
            <person name="Meyerdierks A."/>
            <person name="Storesund J.E."/>
            <person name="Kallscheuer N."/>
            <person name="Luecker S."/>
            <person name="Lage O.M."/>
            <person name="Pohl T."/>
            <person name="Merkel B.J."/>
            <person name="Hornburger P."/>
            <person name="Mueller R.-W."/>
            <person name="Bruemmer F."/>
            <person name="Labrenz M."/>
            <person name="Spormann A.M."/>
            <person name="Op den Camp H."/>
            <person name="Overmann J."/>
            <person name="Amann R."/>
            <person name="Jetten M.S.M."/>
            <person name="Mascher T."/>
            <person name="Medema M.H."/>
            <person name="Devos D.P."/>
            <person name="Kaster A.-K."/>
            <person name="Ovreas L."/>
            <person name="Rohde M."/>
            <person name="Galperin M.Y."/>
            <person name="Jogler C."/>
        </authorList>
    </citation>
    <scope>NUCLEOTIDE SEQUENCE [LARGE SCALE GENOMIC DNA]</scope>
    <source>
        <strain evidence="1 2">K23_9</strain>
    </source>
</reference>
<name>A0A517NQ90_9BACT</name>
<evidence type="ECO:0000313" key="1">
    <source>
        <dbReference type="EMBL" id="QDT09281.1"/>
    </source>
</evidence>
<organism evidence="1 2">
    <name type="scientific">Stieleria marina</name>
    <dbReference type="NCBI Taxonomy" id="1930275"/>
    <lineage>
        <taxon>Bacteria</taxon>
        <taxon>Pseudomonadati</taxon>
        <taxon>Planctomycetota</taxon>
        <taxon>Planctomycetia</taxon>
        <taxon>Pirellulales</taxon>
        <taxon>Pirellulaceae</taxon>
        <taxon>Stieleria</taxon>
    </lineage>
</organism>
<gene>
    <name evidence="1" type="ORF">K239x_12270</name>
</gene>